<accession>A0AAJ8DYP1</accession>
<gene>
    <name evidence="9" type="ORF">An03g04590</name>
</gene>
<feature type="repeat" description="WD" evidence="7">
    <location>
        <begin position="170"/>
        <end position="208"/>
    </location>
</feature>
<dbReference type="GeneID" id="4980448"/>
<dbReference type="KEGG" id="ang:An03g04590"/>
<dbReference type="InterPro" id="IPR001680">
    <property type="entry name" value="WD40_rpt"/>
</dbReference>
<dbReference type="AlphaFoldDB" id="A0AAJ8DYP1"/>
<organism evidence="9">
    <name type="scientific">Aspergillus niger</name>
    <dbReference type="NCBI Taxonomy" id="5061"/>
    <lineage>
        <taxon>Eukaryota</taxon>
        <taxon>Fungi</taxon>
        <taxon>Dikarya</taxon>
        <taxon>Ascomycota</taxon>
        <taxon>Pezizomycotina</taxon>
        <taxon>Eurotiomycetes</taxon>
        <taxon>Eurotiomycetidae</taxon>
        <taxon>Eurotiales</taxon>
        <taxon>Aspergillaceae</taxon>
        <taxon>Aspergillus</taxon>
        <taxon>Aspergillus subgen. Circumdati</taxon>
    </lineage>
</organism>
<dbReference type="PROSITE" id="PS50294">
    <property type="entry name" value="WD_REPEATS_REGION"/>
    <property type="match status" value="2"/>
</dbReference>
<reference evidence="9" key="2">
    <citation type="submission" date="2025-08" db="UniProtKB">
        <authorList>
            <consortium name="RefSeq"/>
        </authorList>
    </citation>
    <scope>IDENTIFICATION</scope>
</reference>
<evidence type="ECO:0000256" key="6">
    <source>
        <dbReference type="ARBA" id="ARBA00040390"/>
    </source>
</evidence>
<name>A0AAJ8DYP1_ASPNG</name>
<evidence type="ECO:0000256" key="2">
    <source>
        <dbReference type="ARBA" id="ARBA00022664"/>
    </source>
</evidence>
<evidence type="ECO:0000256" key="1">
    <source>
        <dbReference type="ARBA" id="ARBA00022574"/>
    </source>
</evidence>
<keyword evidence="1 7" id="KW-0853">WD repeat</keyword>
<keyword evidence="3" id="KW-0677">Repeat</keyword>
<evidence type="ECO:0000313" key="9">
    <source>
        <dbReference type="RefSeq" id="XP_059600291.1"/>
    </source>
</evidence>
<dbReference type="RefSeq" id="XP_059600291.1">
    <property type="nucleotide sequence ID" value="XM_059747086.1"/>
</dbReference>
<feature type="region of interest" description="Disordered" evidence="8">
    <location>
        <begin position="138"/>
        <end position="160"/>
    </location>
</feature>
<keyword evidence="4" id="KW-0508">mRNA splicing</keyword>
<evidence type="ECO:0000256" key="5">
    <source>
        <dbReference type="ARBA" id="ARBA00038394"/>
    </source>
</evidence>
<evidence type="ECO:0000256" key="3">
    <source>
        <dbReference type="ARBA" id="ARBA00022737"/>
    </source>
</evidence>
<evidence type="ECO:0000256" key="8">
    <source>
        <dbReference type="SAM" id="MobiDB-lite"/>
    </source>
</evidence>
<feature type="compositionally biased region" description="Low complexity" evidence="8">
    <location>
        <begin position="138"/>
        <end position="152"/>
    </location>
</feature>
<dbReference type="Gene3D" id="2.130.10.10">
    <property type="entry name" value="YVTN repeat-like/Quinoprotein amine dehydrogenase"/>
    <property type="match status" value="1"/>
</dbReference>
<evidence type="ECO:0000256" key="7">
    <source>
        <dbReference type="PROSITE-ProRule" id="PRU00221"/>
    </source>
</evidence>
<sequence>MASDIPKVVPLTCHGHSRPVPHINFSSTVEDDQYYLISACKDNNPMLRDGITGDWIGTFLGHKGAVWQARLSTDANLAATAAADFSAKIWDTHTGECKHTLQHSHICRAVAFPIQPSPQVVATGGFEKKLRIFDLTRSGGSNSSSPTSATPNNDASPSAVTSYEIGPGVHGGTIKSIVWNQDYNILTTAAEDRKIRWWDLRSRHPVVEYAVEGTIGSCELNSLAVRPNDAGILTVAAGRSVYLFDGLSPGRLLKKIDFRYEVASAAVNNETSRLVTGSAEDTWARVYDVRTEEELGTFHPHFNPTLSIAVHFDVANNPPQRFKKAITARSGLSVSRLTANCMVQEARMERSSCGRLAGSRMASGGDGTKSGRPSTHILICTKTTNNTKAILPSAELWWHGSAYTLRSCGCTLLTLR</sequence>
<feature type="region of interest" description="Disordered" evidence="8">
    <location>
        <begin position="355"/>
        <end position="374"/>
    </location>
</feature>
<dbReference type="InterPro" id="IPR019775">
    <property type="entry name" value="WD40_repeat_CS"/>
</dbReference>
<dbReference type="SUPFAM" id="SSF50978">
    <property type="entry name" value="WD40 repeat-like"/>
    <property type="match status" value="1"/>
</dbReference>
<proteinExistence type="inferred from homology"/>
<reference evidence="9" key="1">
    <citation type="submission" date="2025-02" db="EMBL/GenBank/DDBJ databases">
        <authorList>
            <consortium name="NCBI Genome Project"/>
        </authorList>
    </citation>
    <scope>NUCLEOTIDE SEQUENCE</scope>
</reference>
<dbReference type="Pfam" id="PF00400">
    <property type="entry name" value="WD40"/>
    <property type="match status" value="3"/>
</dbReference>
<protein>
    <recommendedName>
        <fullName evidence="6">Serine-threonine kinase receptor-associated protein</fullName>
    </recommendedName>
</protein>
<keyword evidence="2" id="KW-0507">mRNA processing</keyword>
<dbReference type="GO" id="GO:0008380">
    <property type="term" value="P:RNA splicing"/>
    <property type="evidence" value="ECO:0007669"/>
    <property type="project" value="UniProtKB-KW"/>
</dbReference>
<dbReference type="PROSITE" id="PS50082">
    <property type="entry name" value="WD_REPEATS_2"/>
    <property type="match status" value="2"/>
</dbReference>
<dbReference type="InterPro" id="IPR015943">
    <property type="entry name" value="WD40/YVTN_repeat-like_dom_sf"/>
</dbReference>
<dbReference type="PANTHER" id="PTHR19877:SF13">
    <property type="entry name" value="SERINE-THREONINE KINASE RECEPTOR-ASSOCIATED PROTEIN"/>
    <property type="match status" value="1"/>
</dbReference>
<dbReference type="SMART" id="SM00320">
    <property type="entry name" value="WD40"/>
    <property type="match status" value="6"/>
</dbReference>
<dbReference type="PROSITE" id="PS00678">
    <property type="entry name" value="WD_REPEATS_1"/>
    <property type="match status" value="1"/>
</dbReference>
<comment type="similarity">
    <text evidence="5">Belongs to the WD repeat STRAP family.</text>
</comment>
<feature type="repeat" description="WD" evidence="7">
    <location>
        <begin position="59"/>
        <end position="100"/>
    </location>
</feature>
<dbReference type="PANTHER" id="PTHR19877">
    <property type="entry name" value="EUKARYOTIC TRANSLATION INITIATION FACTOR 3 SUBUNIT I"/>
    <property type="match status" value="1"/>
</dbReference>
<evidence type="ECO:0000256" key="4">
    <source>
        <dbReference type="ARBA" id="ARBA00023187"/>
    </source>
</evidence>
<dbReference type="InterPro" id="IPR036322">
    <property type="entry name" value="WD40_repeat_dom_sf"/>
</dbReference>
<dbReference type="GO" id="GO:0006397">
    <property type="term" value="P:mRNA processing"/>
    <property type="evidence" value="ECO:0007669"/>
    <property type="project" value="UniProtKB-KW"/>
</dbReference>